<dbReference type="Proteomes" id="UP000468995">
    <property type="component" value="Unassembled WGS sequence"/>
</dbReference>
<dbReference type="Proteomes" id="UP000269921">
    <property type="component" value="Unassembled WGS sequence"/>
</dbReference>
<dbReference type="Proteomes" id="UP000655094">
    <property type="component" value="Unassembled WGS sequence"/>
</dbReference>
<feature type="chain" id="PRO_5044364487" evidence="2">
    <location>
        <begin position="23"/>
        <end position="427"/>
    </location>
</feature>
<dbReference type="EMBL" id="UJRG01000001">
    <property type="protein sequence ID" value="SWT06051.1"/>
    <property type="molecule type" value="Genomic_DNA"/>
</dbReference>
<dbReference type="EMBL" id="WJVL01000007">
    <property type="protein sequence ID" value="MRJ96455.1"/>
    <property type="molecule type" value="Genomic_DNA"/>
</dbReference>
<name>A0A094Y9K7_KLEPN</name>
<dbReference type="EMBL" id="UWVH01000001">
    <property type="protein sequence ID" value="VCV79594.1"/>
    <property type="molecule type" value="Genomic_DNA"/>
</dbReference>
<evidence type="ECO:0000313" key="13">
    <source>
        <dbReference type="Proteomes" id="UP000258798"/>
    </source>
</evidence>
<reference evidence="8 12" key="1">
    <citation type="submission" date="2018-07" db="EMBL/GenBank/DDBJ databases">
        <authorList>
            <consortium name="Pathogen Informatics"/>
        </authorList>
    </citation>
    <scope>NUCLEOTIDE SEQUENCE [LARGE SCALE GENOMIC DNA]</scope>
    <source>
        <strain evidence="8 12">4300STDY6470422</strain>
        <strain evidence="9 13">EuSCAPE_TR125</strain>
        <strain evidence="11">k480</strain>
        <strain evidence="7">K480</strain>
    </source>
</reference>
<dbReference type="EMBL" id="BNFF01000001">
    <property type="protein sequence ID" value="GHK51434.1"/>
    <property type="molecule type" value="Genomic_DNA"/>
</dbReference>
<evidence type="ECO:0000313" key="7">
    <source>
        <dbReference type="EMBL" id="SBG98969.1"/>
    </source>
</evidence>
<evidence type="ECO:0000313" key="8">
    <source>
        <dbReference type="EMBL" id="SSK31332.1"/>
    </source>
</evidence>
<evidence type="ECO:0000313" key="4">
    <source>
        <dbReference type="EMBL" id="MRJ96455.1"/>
    </source>
</evidence>
<evidence type="ECO:0000256" key="2">
    <source>
        <dbReference type="SAM" id="SignalP"/>
    </source>
</evidence>
<dbReference type="InterPro" id="IPR036998">
    <property type="entry name" value="Porin_LamB_sf"/>
</dbReference>
<proteinExistence type="predicted"/>
<evidence type="ECO:0000313" key="6">
    <source>
        <dbReference type="EMBL" id="MSS29189.1"/>
    </source>
</evidence>
<dbReference type="Gene3D" id="2.40.170.10">
    <property type="entry name" value="Porin, LamB type"/>
    <property type="match status" value="1"/>
</dbReference>
<evidence type="ECO:0000313" key="14">
    <source>
        <dbReference type="Proteomes" id="UP000269921"/>
    </source>
</evidence>
<reference evidence="10 14" key="2">
    <citation type="submission" date="2018-10" db="EMBL/GenBank/DDBJ databases">
        <authorList>
            <person name="Noll B N."/>
        </authorList>
    </citation>
    <scope>NUCLEOTIDE SEQUENCE [LARGE SCALE GENOMIC DNA]</scope>
    <source>
        <strain evidence="10">Kpneu006</strain>
    </source>
</reference>
<protein>
    <submittedName>
        <fullName evidence="6">Carbohydrate porin</fullName>
    </submittedName>
    <submittedName>
        <fullName evidence="4">Lactam utilization protein LamB</fullName>
    </submittedName>
    <submittedName>
        <fullName evidence="8">Maltoporin (Phage lambda and maltose receptor)</fullName>
    </submittedName>
</protein>
<reference evidence="6 16" key="3">
    <citation type="submission" date="2019-07" db="EMBL/GenBank/DDBJ databases">
        <title>Genome sequence of OXA-232-producing Klebsiella pneumoniae ST23 from septicemic neonate.</title>
        <authorList>
            <person name="Mukherjee S."/>
            <person name="Naha S."/>
            <person name="Bhadury P."/>
            <person name="Basu S."/>
        </authorList>
    </citation>
    <scope>NUCLEOTIDE SEQUENCE [LARGE SCALE GENOMIC DNA]</scope>
    <source>
        <strain evidence="6 16">EN5275</strain>
    </source>
</reference>
<dbReference type="InterPro" id="IPR003192">
    <property type="entry name" value="Porin_LamB"/>
</dbReference>
<evidence type="ECO:0000313" key="10">
    <source>
        <dbReference type="EMBL" id="VCV79594.1"/>
    </source>
</evidence>
<feature type="compositionally biased region" description="Polar residues" evidence="1">
    <location>
        <begin position="54"/>
        <end position="63"/>
    </location>
</feature>
<keyword evidence="2" id="KW-0732">Signal</keyword>
<dbReference type="EMBL" id="FLDK01000002">
    <property type="protein sequence ID" value="SBG98969.1"/>
    <property type="molecule type" value="Genomic_DNA"/>
</dbReference>
<dbReference type="EMBL" id="UFEU01000005">
    <property type="protein sequence ID" value="SSK31332.1"/>
    <property type="molecule type" value="Genomic_DNA"/>
</dbReference>
<dbReference type="GO" id="GO:0034219">
    <property type="term" value="P:carbohydrate transmembrane transport"/>
    <property type="evidence" value="ECO:0007669"/>
    <property type="project" value="InterPro"/>
</dbReference>
<reference evidence="3" key="5">
    <citation type="submission" date="2020-10" db="EMBL/GenBank/DDBJ databases">
        <title>Genome Sequence of ESBL Producing Zambian Clinical Strains.</title>
        <authorList>
            <person name="Shawa M."/>
            <person name="Furuta Y."/>
            <person name="Simbotwe M."/>
            <person name="Mulenga E."/>
            <person name="Mubanga M."/>
            <person name="Mulenga G."/>
            <person name="Kaile C."/>
            <person name="Zorigt T."/>
            <person name="Hang'ombe B."/>
            <person name="Higashi H."/>
        </authorList>
    </citation>
    <scope>NUCLEOTIDE SEQUENCE</scope>
    <source>
        <strain evidence="3">Zam_UTH_09</strain>
    </source>
</reference>
<dbReference type="GO" id="GO:0015288">
    <property type="term" value="F:porin activity"/>
    <property type="evidence" value="ECO:0007669"/>
    <property type="project" value="InterPro"/>
</dbReference>
<organism evidence="8 12">
    <name type="scientific">Klebsiella pneumoniae</name>
    <dbReference type="NCBI Taxonomy" id="573"/>
    <lineage>
        <taxon>Bacteria</taxon>
        <taxon>Pseudomonadati</taxon>
        <taxon>Pseudomonadota</taxon>
        <taxon>Gammaproteobacteria</taxon>
        <taxon>Enterobacterales</taxon>
        <taxon>Enterobacteriaceae</taxon>
        <taxon>Klebsiella/Raoultella group</taxon>
        <taxon>Klebsiella</taxon>
        <taxon>Klebsiella pneumoniae complex</taxon>
    </lineage>
</organism>
<dbReference type="Proteomes" id="UP000077826">
    <property type="component" value="Unassembled WGS sequence"/>
</dbReference>
<feature type="region of interest" description="Disordered" evidence="1">
    <location>
        <begin position="49"/>
        <end position="69"/>
    </location>
</feature>
<evidence type="ECO:0000313" key="15">
    <source>
        <dbReference type="Proteomes" id="UP000441029"/>
    </source>
</evidence>
<sequence length="427" mass="47229">MNPRIIISGVISCFLPATLCHAANLSDDGSFQLNGYGMVAGDFQSELNRPKNMSLHTDPTGPNQDPRGKMGDLGNSFWHDYWTSLAITKKWQGLASPEQWADYTYEMVGYGDKTVETAQNYGRFGGLSFLPEGANIWAGRRYLDQRINIFAYNTKEVHIDSGLGYNSKNFDLNVGTDQIDWSSDTAPQAIEGSRRIVDMAYRIDQTELGMTYVKEIDDPLGTGKQKAISFSAKYSMPSFWGVAKGQSTVKLQYGKGVIAPYLNTSRITVLSEEGDCSMRFSTDGNLTLFDDFAVSPAFIYEYTKREKTADRTTFIPDTGYSGGDMTYGSANETGIFTGVNVKQNIHHQNLSMLYEVMVNNTINKNGVEGASGVGYKIAAGPALQLDVLPYVAPILSLTVTYAGGDKEVTLLPEDSEWRVGYRMEVWF</sequence>
<dbReference type="SUPFAM" id="SSF56935">
    <property type="entry name" value="Porins"/>
    <property type="match status" value="1"/>
</dbReference>
<keyword evidence="8" id="KW-0675">Receptor</keyword>
<dbReference type="Proteomes" id="UP000258798">
    <property type="component" value="Unassembled WGS sequence"/>
</dbReference>
<accession>A0A094Y9K7</accession>
<reference evidence="4 15" key="4">
    <citation type="submission" date="2019-11" db="EMBL/GenBank/DDBJ databases">
        <title>Molecular typing, antibiotic resistance determination and virulence profiling for 36 multidrug-resistant clinical Klebsiella pneumoniae isolates using second- and third-generation sequencing.</title>
        <authorList>
            <person name="Shelenkov A."/>
            <person name="Mikhaylova Y."/>
            <person name="Yanushevich Y."/>
            <person name="Samoilov A."/>
            <person name="Petrova L."/>
            <person name="Fomina V."/>
            <person name="Gusarov V."/>
            <person name="Zamyatin M."/>
            <person name="Shagin D."/>
        </authorList>
    </citation>
    <scope>NUCLEOTIDE SEQUENCE [LARGE SCALE GENOMIC DNA]</scope>
    <source>
        <strain evidence="5">CriePir115</strain>
        <strain evidence="4 15">CriePir226</strain>
    </source>
</reference>
<gene>
    <name evidence="10" type="ORF">BANRA_04096</name>
    <name evidence="6" type="ORF">FME62_00015</name>
    <name evidence="4" type="ORF">GJJ01_10865</name>
    <name evidence="5" type="ORF">GJJ18_05190</name>
    <name evidence="3" type="ORF">KPZU09_11700</name>
    <name evidence="7" type="ORF">SAMEA2273558_01252</name>
    <name evidence="9" type="ORF">SAMEA3729652_00258</name>
    <name evidence="8" type="ORF">SAMEA4364603_02175</name>
</gene>
<dbReference type="GO" id="GO:0016020">
    <property type="term" value="C:membrane"/>
    <property type="evidence" value="ECO:0007669"/>
    <property type="project" value="InterPro"/>
</dbReference>
<evidence type="ECO:0000256" key="1">
    <source>
        <dbReference type="SAM" id="MobiDB-lite"/>
    </source>
</evidence>
<dbReference type="AlphaFoldDB" id="A0A094Y9K7"/>
<dbReference type="EMBL" id="VINI01000001">
    <property type="protein sequence ID" value="MSS29189.1"/>
    <property type="molecule type" value="Genomic_DNA"/>
</dbReference>
<dbReference type="Proteomes" id="UP000252603">
    <property type="component" value="Unassembled WGS sequence"/>
</dbReference>
<dbReference type="Pfam" id="PF02264">
    <property type="entry name" value="LamB"/>
    <property type="match status" value="1"/>
</dbReference>
<feature type="signal peptide" evidence="2">
    <location>
        <begin position="1"/>
        <end position="22"/>
    </location>
</feature>
<dbReference type="Proteomes" id="UP000441029">
    <property type="component" value="Unassembled WGS sequence"/>
</dbReference>
<evidence type="ECO:0000313" key="5">
    <source>
        <dbReference type="EMBL" id="MRL34827.1"/>
    </source>
</evidence>
<evidence type="ECO:0000313" key="3">
    <source>
        <dbReference type="EMBL" id="GHK51434.1"/>
    </source>
</evidence>
<evidence type="ECO:0000313" key="9">
    <source>
        <dbReference type="EMBL" id="SWT06051.1"/>
    </source>
</evidence>
<evidence type="ECO:0000313" key="16">
    <source>
        <dbReference type="Proteomes" id="UP000468995"/>
    </source>
</evidence>
<evidence type="ECO:0000313" key="11">
    <source>
        <dbReference type="Proteomes" id="UP000077826"/>
    </source>
</evidence>
<evidence type="ECO:0000313" key="12">
    <source>
        <dbReference type="Proteomes" id="UP000252603"/>
    </source>
</evidence>
<dbReference type="RefSeq" id="WP_015874833.1">
    <property type="nucleotide sequence ID" value="NZ_ABLUVU020000005.1"/>
</dbReference>
<dbReference type="EMBL" id="WJWF01000004">
    <property type="protein sequence ID" value="MRL34827.1"/>
    <property type="molecule type" value="Genomic_DNA"/>
</dbReference>